<dbReference type="InterPro" id="IPR012337">
    <property type="entry name" value="RNaseH-like_sf"/>
</dbReference>
<accession>A0A3G4ZR73</accession>
<evidence type="ECO:0000313" key="2">
    <source>
        <dbReference type="EMBL" id="AYV77410.1"/>
    </source>
</evidence>
<reference evidence="2" key="1">
    <citation type="submission" date="2018-10" db="EMBL/GenBank/DDBJ databases">
        <title>Hidden diversity of soil giant viruses.</title>
        <authorList>
            <person name="Schulz F."/>
            <person name="Alteio L."/>
            <person name="Goudeau D."/>
            <person name="Ryan E.M."/>
            <person name="Malmstrom R.R."/>
            <person name="Blanchard J."/>
            <person name="Woyke T."/>
        </authorList>
    </citation>
    <scope>NUCLEOTIDE SEQUENCE</scope>
    <source>
        <strain evidence="2">DSV1</strain>
    </source>
</reference>
<dbReference type="EMBL" id="MK072043">
    <property type="protein sequence ID" value="AYV77410.1"/>
    <property type="molecule type" value="Genomic_DNA"/>
</dbReference>
<sequence>MNNMVDCYTDASYSKEIKGSIIGYKIGDDPIVTEFLDQVKNTQAEIMAIEKCITLCKKKYPDHKIHIYTDCQKAIKSNYGSNVEIHKMIGHIKKSLQDDKQKIFSSVDKITRKELRKIYKDLYNSDI</sequence>
<gene>
    <name evidence="2" type="ORF">Dasosvirus2_6</name>
</gene>
<name>A0A3G4ZR73_9VIRU</name>
<dbReference type="Gene3D" id="3.30.420.10">
    <property type="entry name" value="Ribonuclease H-like superfamily/Ribonuclease H"/>
    <property type="match status" value="1"/>
</dbReference>
<dbReference type="SUPFAM" id="SSF53098">
    <property type="entry name" value="Ribonuclease H-like"/>
    <property type="match status" value="1"/>
</dbReference>
<protein>
    <submittedName>
        <fullName evidence="2">Ribonuclease HI</fullName>
    </submittedName>
</protein>
<evidence type="ECO:0000259" key="1">
    <source>
        <dbReference type="Pfam" id="PF00075"/>
    </source>
</evidence>
<dbReference type="Pfam" id="PF00075">
    <property type="entry name" value="RNase_H"/>
    <property type="match status" value="1"/>
</dbReference>
<dbReference type="GO" id="GO:0003676">
    <property type="term" value="F:nucleic acid binding"/>
    <property type="evidence" value="ECO:0007669"/>
    <property type="project" value="InterPro"/>
</dbReference>
<dbReference type="InterPro" id="IPR002156">
    <property type="entry name" value="RNaseH_domain"/>
</dbReference>
<feature type="domain" description="RNase H type-1" evidence="1">
    <location>
        <begin position="5"/>
        <end position="107"/>
    </location>
</feature>
<dbReference type="GO" id="GO:0004523">
    <property type="term" value="F:RNA-DNA hybrid ribonuclease activity"/>
    <property type="evidence" value="ECO:0007669"/>
    <property type="project" value="InterPro"/>
</dbReference>
<organism evidence="2">
    <name type="scientific">Dasosvirus sp</name>
    <dbReference type="NCBI Taxonomy" id="2487764"/>
    <lineage>
        <taxon>Viruses</taxon>
        <taxon>Varidnaviria</taxon>
        <taxon>Bamfordvirae</taxon>
        <taxon>Nucleocytoviricota</taxon>
        <taxon>Megaviricetes</taxon>
        <taxon>Imitervirales</taxon>
        <taxon>Mimiviridae</taxon>
        <taxon>Klosneuvirinae</taxon>
    </lineage>
</organism>
<dbReference type="InterPro" id="IPR036397">
    <property type="entry name" value="RNaseH_sf"/>
</dbReference>
<proteinExistence type="predicted"/>